<dbReference type="PANTHER" id="PTHR10963">
    <property type="entry name" value="GLYCOSYL HYDROLASE-RELATED"/>
    <property type="match status" value="1"/>
</dbReference>
<dbReference type="AlphaFoldDB" id="A0A8H7P1X2"/>
<feature type="chain" id="PRO_5034303616" description="GH16 domain-containing protein" evidence="1">
    <location>
        <begin position="21"/>
        <end position="338"/>
    </location>
</feature>
<dbReference type="SUPFAM" id="SSF49899">
    <property type="entry name" value="Concanavalin A-like lectins/glucanases"/>
    <property type="match status" value="1"/>
</dbReference>
<dbReference type="InterPro" id="IPR000757">
    <property type="entry name" value="Beta-glucanase-like"/>
</dbReference>
<dbReference type="GO" id="GO:0009251">
    <property type="term" value="P:glucan catabolic process"/>
    <property type="evidence" value="ECO:0007669"/>
    <property type="project" value="TreeGrafter"/>
</dbReference>
<feature type="domain" description="GH16" evidence="2">
    <location>
        <begin position="37"/>
        <end position="294"/>
    </location>
</feature>
<comment type="caution">
    <text evidence="3">The sequence shown here is derived from an EMBL/GenBank/DDBJ whole genome shotgun (WGS) entry which is preliminary data.</text>
</comment>
<dbReference type="PANTHER" id="PTHR10963:SF24">
    <property type="entry name" value="GLYCOSIDASE C21B10.07-RELATED"/>
    <property type="match status" value="1"/>
</dbReference>
<dbReference type="InterPro" id="IPR050546">
    <property type="entry name" value="Glycosyl_Hydrlase_16"/>
</dbReference>
<protein>
    <recommendedName>
        <fullName evidence="2">GH16 domain-containing protein</fullName>
    </recommendedName>
</protein>
<accession>A0A8H7P1X2</accession>
<evidence type="ECO:0000259" key="2">
    <source>
        <dbReference type="PROSITE" id="PS51762"/>
    </source>
</evidence>
<dbReference type="Pfam" id="PF26113">
    <property type="entry name" value="GH16_XgeA"/>
    <property type="match status" value="1"/>
</dbReference>
<dbReference type="Proteomes" id="UP000639403">
    <property type="component" value="Unassembled WGS sequence"/>
</dbReference>
<reference evidence="3" key="2">
    <citation type="journal article" name="Front. Microbiol.">
        <title>Degradative Capacity of Two Strains of Rhodonia placenta: From Phenotype to Genotype.</title>
        <authorList>
            <person name="Kolle M."/>
            <person name="Horta M.A.C."/>
            <person name="Nowrousian M."/>
            <person name="Ohm R.A."/>
            <person name="Benz J.P."/>
            <person name="Pilgard A."/>
        </authorList>
    </citation>
    <scope>NUCLEOTIDE SEQUENCE</scope>
    <source>
        <strain evidence="3">FPRL280</strain>
    </source>
</reference>
<evidence type="ECO:0000313" key="3">
    <source>
        <dbReference type="EMBL" id="KAF9813650.1"/>
    </source>
</evidence>
<dbReference type="EMBL" id="JADOXO010000100">
    <property type="protein sequence ID" value="KAF9813650.1"/>
    <property type="molecule type" value="Genomic_DNA"/>
</dbReference>
<proteinExistence type="predicted"/>
<dbReference type="PROSITE" id="PS51762">
    <property type="entry name" value="GH16_2"/>
    <property type="match status" value="1"/>
</dbReference>
<dbReference type="Gene3D" id="2.60.120.200">
    <property type="match status" value="1"/>
</dbReference>
<dbReference type="CDD" id="cd02181">
    <property type="entry name" value="GH16_fungal_Lam16A_glucanase"/>
    <property type="match status" value="1"/>
</dbReference>
<evidence type="ECO:0000313" key="4">
    <source>
        <dbReference type="Proteomes" id="UP000639403"/>
    </source>
</evidence>
<sequence>MRTCVALLALVPVLTRSASAQFVLADQFVGYNFFEGWTWEAINDPTNGRVNYTDQAFARAQNLSYATPTTFVMRADDTNVVPASARGRNSVRILSNKAYGDSVAILDLSHMPQGCATWPAFWSLSATGPWPAGGEIDIIEGVNENVQNLVSLHTSPNCTMPPQRVESGTVTSTNCDANVNYNQGCGVQGETGSYGAPFNAAGGGWYVMARTAEDGIRVWFWARGDPTVPPEVLYAPALDILGTTISPNPTWGAPVASFPMGPLCDYATHFNAHQFVFDLTFCGDWAGNDYTTTGCSGSCTDLVNNDPQAFSESYWVVNSLRIYTRVEGTPYPPYPSTA</sequence>
<dbReference type="GO" id="GO:0004553">
    <property type="term" value="F:hydrolase activity, hydrolyzing O-glycosyl compounds"/>
    <property type="evidence" value="ECO:0007669"/>
    <property type="project" value="InterPro"/>
</dbReference>
<name>A0A8H7P1X2_9APHY</name>
<dbReference type="InterPro" id="IPR013320">
    <property type="entry name" value="ConA-like_dom_sf"/>
</dbReference>
<organism evidence="3 4">
    <name type="scientific">Rhodonia placenta</name>
    <dbReference type="NCBI Taxonomy" id="104341"/>
    <lineage>
        <taxon>Eukaryota</taxon>
        <taxon>Fungi</taxon>
        <taxon>Dikarya</taxon>
        <taxon>Basidiomycota</taxon>
        <taxon>Agaricomycotina</taxon>
        <taxon>Agaricomycetes</taxon>
        <taxon>Polyporales</taxon>
        <taxon>Adustoporiaceae</taxon>
        <taxon>Rhodonia</taxon>
    </lineage>
</organism>
<feature type="signal peptide" evidence="1">
    <location>
        <begin position="1"/>
        <end position="20"/>
    </location>
</feature>
<gene>
    <name evidence="3" type="ORF">IEO21_05482</name>
</gene>
<reference evidence="3" key="1">
    <citation type="submission" date="2020-11" db="EMBL/GenBank/DDBJ databases">
        <authorList>
            <person name="Koelle M."/>
            <person name="Horta M.A.C."/>
            <person name="Nowrousian M."/>
            <person name="Ohm R.A."/>
            <person name="Benz P."/>
            <person name="Pilgard A."/>
        </authorList>
    </citation>
    <scope>NUCLEOTIDE SEQUENCE</scope>
    <source>
        <strain evidence="3">FPRL280</strain>
    </source>
</reference>
<keyword evidence="1" id="KW-0732">Signal</keyword>
<evidence type="ECO:0000256" key="1">
    <source>
        <dbReference type="SAM" id="SignalP"/>
    </source>
</evidence>